<sequence>MMPSDFWSVIGSNVITSRADVTAALDRVEQRLRELDPPDLVAFEGQLDQNLDALDLSSLASIPVELAGGLVLEQTTDHFLYARCACLLAGRETARSVLEESERFSDFVAPALQSAESLLYLARKEYEKRTGEPMS</sequence>
<reference evidence="2 3" key="1">
    <citation type="submission" date="2012-02" db="EMBL/GenBank/DDBJ databases">
        <title>Complete genome sequence of Actinoplanes missouriensis 431 (= NBRC 102363).</title>
        <authorList>
            <person name="Ohnishi Y."/>
            <person name="Ishikawa J."/>
            <person name="Sekine M."/>
            <person name="Hosoyama A."/>
            <person name="Harada T."/>
            <person name="Narita H."/>
            <person name="Hata T."/>
            <person name="Konno Y."/>
            <person name="Tutikane K."/>
            <person name="Fujita N."/>
            <person name="Horinouchi S."/>
            <person name="Hayakawa M."/>
        </authorList>
    </citation>
    <scope>NUCLEOTIDE SEQUENCE [LARGE SCALE GENOMIC DNA]</scope>
    <source>
        <strain evidence="3">ATCC 14538 / DSM 43046 / CBS 188.64 / JCM 3121 / NBRC 102363 / NCIMB 12654 / NRRL B-3342 / UNCC 431</strain>
    </source>
</reference>
<dbReference type="STRING" id="512565.AMIS_44250"/>
<protein>
    <recommendedName>
        <fullName evidence="1">DUF4240 domain-containing protein</fullName>
    </recommendedName>
</protein>
<accession>I0H9F8</accession>
<dbReference type="RefSeq" id="WP_014444539.1">
    <property type="nucleotide sequence ID" value="NC_017093.1"/>
</dbReference>
<keyword evidence="3" id="KW-1185">Reference proteome</keyword>
<dbReference type="HOGENOM" id="CLU_1881326_0_0_11"/>
<gene>
    <name evidence="2" type="ordered locus">AMIS_44250</name>
</gene>
<dbReference type="KEGG" id="ams:AMIS_44250"/>
<dbReference type="Pfam" id="PF14024">
    <property type="entry name" value="DUF4240"/>
    <property type="match status" value="1"/>
</dbReference>
<dbReference type="OrthoDB" id="6200718at2"/>
<dbReference type="PATRIC" id="fig|512565.3.peg.4413"/>
<evidence type="ECO:0000313" key="2">
    <source>
        <dbReference type="EMBL" id="BAL89645.1"/>
    </source>
</evidence>
<evidence type="ECO:0000259" key="1">
    <source>
        <dbReference type="Pfam" id="PF14024"/>
    </source>
</evidence>
<organism evidence="2 3">
    <name type="scientific">Actinoplanes missouriensis (strain ATCC 14538 / DSM 43046 / CBS 188.64 / JCM 3121 / NBRC 102363 / NCIMB 12654 / NRRL B-3342 / UNCC 431)</name>
    <dbReference type="NCBI Taxonomy" id="512565"/>
    <lineage>
        <taxon>Bacteria</taxon>
        <taxon>Bacillati</taxon>
        <taxon>Actinomycetota</taxon>
        <taxon>Actinomycetes</taxon>
        <taxon>Micromonosporales</taxon>
        <taxon>Micromonosporaceae</taxon>
        <taxon>Actinoplanes</taxon>
    </lineage>
</organism>
<evidence type="ECO:0000313" key="3">
    <source>
        <dbReference type="Proteomes" id="UP000007882"/>
    </source>
</evidence>
<dbReference type="AlphaFoldDB" id="I0H9F8"/>
<dbReference type="EMBL" id="AP012319">
    <property type="protein sequence ID" value="BAL89645.1"/>
    <property type="molecule type" value="Genomic_DNA"/>
</dbReference>
<dbReference type="Proteomes" id="UP000007882">
    <property type="component" value="Chromosome"/>
</dbReference>
<proteinExistence type="predicted"/>
<dbReference type="InterPro" id="IPR025334">
    <property type="entry name" value="DUF4240"/>
</dbReference>
<feature type="domain" description="DUF4240" evidence="1">
    <location>
        <begin position="1"/>
        <end position="128"/>
    </location>
</feature>
<name>I0H9F8_ACTM4</name>